<dbReference type="Pfam" id="PF10248">
    <property type="entry name" value="Mlf1IP"/>
    <property type="match status" value="1"/>
</dbReference>
<dbReference type="OrthoDB" id="5983898at2759"/>
<feature type="compositionally biased region" description="Polar residues" evidence="5">
    <location>
        <begin position="109"/>
        <end position="119"/>
    </location>
</feature>
<evidence type="ECO:0000256" key="3">
    <source>
        <dbReference type="ARBA" id="ARBA00022490"/>
    </source>
</evidence>
<evidence type="ECO:0000256" key="5">
    <source>
        <dbReference type="SAM" id="MobiDB-lite"/>
    </source>
</evidence>
<name>A0A7D9JXP2_PARCT</name>
<keyword evidence="3" id="KW-0963">Cytoplasm</keyword>
<feature type="non-terminal residue" evidence="6">
    <location>
        <position position="1"/>
    </location>
</feature>
<accession>A0A7D9JXP2</accession>
<evidence type="ECO:0000313" key="7">
    <source>
        <dbReference type="Proteomes" id="UP001152795"/>
    </source>
</evidence>
<keyword evidence="7" id="KW-1185">Reference proteome</keyword>
<sequence length="215" mass="24553">MFRGFGAFDDDPFFSAHQEHMREMDRMMGGFGPFGGFGFGSPFGSPFGMLEGPRDRGERNDHRERGIVPRDRPRDPFQSMFGNMNSMMSQMHRNFGNMPSNPDGFAYSSSQVMSYSNDGRNPPKYFEASSSTKRGPDGVRETQKSLRDSESGLHRMAVGHHIGDRGHVIEKSKNTKTETEEQKQDFYGIDEEDAPAFNREFKEKTRNFDRHNEIA</sequence>
<comment type="similarity">
    <text evidence="2">Belongs to the MLF family.</text>
</comment>
<dbReference type="EMBL" id="CACRXK020023046">
    <property type="protein sequence ID" value="CAB4037403.1"/>
    <property type="molecule type" value="Genomic_DNA"/>
</dbReference>
<dbReference type="Proteomes" id="UP001152795">
    <property type="component" value="Unassembled WGS sequence"/>
</dbReference>
<comment type="subcellular location">
    <subcellularLocation>
        <location evidence="1">Cytoplasm</location>
    </subcellularLocation>
</comment>
<feature type="compositionally biased region" description="Basic and acidic residues" evidence="5">
    <location>
        <begin position="134"/>
        <end position="153"/>
    </location>
</feature>
<feature type="compositionally biased region" description="Basic and acidic residues" evidence="5">
    <location>
        <begin position="52"/>
        <end position="75"/>
    </location>
</feature>
<dbReference type="GO" id="GO:0005737">
    <property type="term" value="C:cytoplasm"/>
    <property type="evidence" value="ECO:0007669"/>
    <property type="project" value="UniProtKB-SubCell"/>
</dbReference>
<feature type="compositionally biased region" description="Basic and acidic residues" evidence="5">
    <location>
        <begin position="161"/>
        <end position="184"/>
    </location>
</feature>
<reference evidence="6" key="1">
    <citation type="submission" date="2020-04" db="EMBL/GenBank/DDBJ databases">
        <authorList>
            <person name="Alioto T."/>
            <person name="Alioto T."/>
            <person name="Gomez Garrido J."/>
        </authorList>
    </citation>
    <scope>NUCLEOTIDE SEQUENCE</scope>
    <source>
        <strain evidence="6">A484AB</strain>
    </source>
</reference>
<dbReference type="InterPro" id="IPR019376">
    <property type="entry name" value="Myeloid_leukemia_factor"/>
</dbReference>
<protein>
    <submittedName>
        <fullName evidence="6">Uncharacterized protein</fullName>
    </submittedName>
</protein>
<comment type="caution">
    <text evidence="6">The sequence shown here is derived from an EMBL/GenBank/DDBJ whole genome shotgun (WGS) entry which is preliminary data.</text>
</comment>
<dbReference type="AlphaFoldDB" id="A0A7D9JXP2"/>
<feature type="region of interest" description="Disordered" evidence="5">
    <location>
        <begin position="51"/>
        <end position="77"/>
    </location>
</feature>
<evidence type="ECO:0000256" key="1">
    <source>
        <dbReference type="ARBA" id="ARBA00004496"/>
    </source>
</evidence>
<gene>
    <name evidence="6" type="ORF">PACLA_8A008846</name>
</gene>
<evidence type="ECO:0000256" key="2">
    <source>
        <dbReference type="ARBA" id="ARBA00008332"/>
    </source>
</evidence>
<feature type="compositionally biased region" description="Basic and acidic residues" evidence="5">
    <location>
        <begin position="199"/>
        <end position="215"/>
    </location>
</feature>
<evidence type="ECO:0000256" key="4">
    <source>
        <dbReference type="ARBA" id="ARBA00022553"/>
    </source>
</evidence>
<dbReference type="PANTHER" id="PTHR13105">
    <property type="entry name" value="MYELOID LEUKEMIA FACTOR"/>
    <property type="match status" value="1"/>
</dbReference>
<feature type="region of interest" description="Disordered" evidence="5">
    <location>
        <begin position="109"/>
        <end position="215"/>
    </location>
</feature>
<evidence type="ECO:0000313" key="6">
    <source>
        <dbReference type="EMBL" id="CAB4037403.1"/>
    </source>
</evidence>
<keyword evidence="4" id="KW-0597">Phosphoprotein</keyword>
<proteinExistence type="inferred from homology"/>
<organism evidence="6 7">
    <name type="scientific">Paramuricea clavata</name>
    <name type="common">Red gorgonian</name>
    <name type="synonym">Violescent sea-whip</name>
    <dbReference type="NCBI Taxonomy" id="317549"/>
    <lineage>
        <taxon>Eukaryota</taxon>
        <taxon>Metazoa</taxon>
        <taxon>Cnidaria</taxon>
        <taxon>Anthozoa</taxon>
        <taxon>Octocorallia</taxon>
        <taxon>Malacalcyonacea</taxon>
        <taxon>Plexauridae</taxon>
        <taxon>Paramuricea</taxon>
    </lineage>
</organism>